<reference evidence="2 3" key="1">
    <citation type="submission" date="2014-08" db="EMBL/GenBank/DDBJ databases">
        <title>Complete genome sequence of Corynebacterium phocae M408/89/1(T)(=DSM 44612(T)), isolated from the common seal (Phoca vitulina).</title>
        <authorList>
            <person name="Ruckert C."/>
            <person name="Albersmeier A."/>
            <person name="Winkler A."/>
            <person name="Kalinowski J."/>
        </authorList>
    </citation>
    <scope>NUCLEOTIDE SEQUENCE [LARGE SCALE GENOMIC DNA]</scope>
    <source>
        <strain evidence="2 3">M408/89/1</strain>
    </source>
</reference>
<proteinExistence type="predicted"/>
<dbReference type="OrthoDB" id="4421812at2"/>
<evidence type="ECO:0000313" key="3">
    <source>
        <dbReference type="Proteomes" id="UP000185491"/>
    </source>
</evidence>
<evidence type="ECO:0000313" key="2">
    <source>
        <dbReference type="EMBL" id="APT93198.1"/>
    </source>
</evidence>
<gene>
    <name evidence="2" type="ORF">CPHO_10200</name>
</gene>
<dbReference type="EMBL" id="CP009249">
    <property type="protein sequence ID" value="APT93198.1"/>
    <property type="molecule type" value="Genomic_DNA"/>
</dbReference>
<sequence>MAYQVDFDEFARAFRDRTAQRMVDFERTLAKAQSDVEKAAENARNQMGGEHRTPGTGYGTGQHTLRGQSQGSAHAQAPAYGGMPGQIRSVLRRD</sequence>
<feature type="region of interest" description="Disordered" evidence="1">
    <location>
        <begin position="34"/>
        <end position="94"/>
    </location>
</feature>
<protein>
    <submittedName>
        <fullName evidence="2">Uncharacterized protein</fullName>
    </submittedName>
</protein>
<dbReference type="Proteomes" id="UP000185491">
    <property type="component" value="Chromosome"/>
</dbReference>
<keyword evidence="3" id="KW-1185">Reference proteome</keyword>
<dbReference type="KEGG" id="cpho:CPHO_10200"/>
<accession>A0A1L7D4X5</accession>
<name>A0A1L7D4X5_9CORY</name>
<feature type="compositionally biased region" description="Polar residues" evidence="1">
    <location>
        <begin position="61"/>
        <end position="73"/>
    </location>
</feature>
<dbReference type="RefSeq" id="WP_075735507.1">
    <property type="nucleotide sequence ID" value="NZ_CP009249.1"/>
</dbReference>
<evidence type="ECO:0000256" key="1">
    <source>
        <dbReference type="SAM" id="MobiDB-lite"/>
    </source>
</evidence>
<organism evidence="2 3">
    <name type="scientific">Corynebacterium phocae</name>
    <dbReference type="NCBI Taxonomy" id="161895"/>
    <lineage>
        <taxon>Bacteria</taxon>
        <taxon>Bacillati</taxon>
        <taxon>Actinomycetota</taxon>
        <taxon>Actinomycetes</taxon>
        <taxon>Mycobacteriales</taxon>
        <taxon>Corynebacteriaceae</taxon>
        <taxon>Corynebacterium</taxon>
    </lineage>
</organism>
<dbReference type="AlphaFoldDB" id="A0A1L7D4X5"/>
<dbReference type="STRING" id="161895.CPHO_10200"/>